<sequence length="96" mass="10680">MVWIGITMSGSGSLDLKTFHITELDISTGEGIGPWSQSNCGALLAAVPKLLEQRHLPSNSPDTNPVDYATRFLIVQEILFTEIYDICLYEIFEICM</sequence>
<proteinExistence type="predicted"/>
<reference evidence="2" key="1">
    <citation type="submission" date="2016-11" db="UniProtKB">
        <authorList>
            <consortium name="WormBaseParasite"/>
        </authorList>
    </citation>
    <scope>IDENTIFICATION</scope>
</reference>
<dbReference type="Proteomes" id="UP000095283">
    <property type="component" value="Unplaced"/>
</dbReference>
<name>A0A1I7WVJ5_HETBA</name>
<accession>A0A1I7WVJ5</accession>
<dbReference type="AlphaFoldDB" id="A0A1I7WVJ5"/>
<organism evidence="1 2">
    <name type="scientific">Heterorhabditis bacteriophora</name>
    <name type="common">Entomopathogenic nematode worm</name>
    <dbReference type="NCBI Taxonomy" id="37862"/>
    <lineage>
        <taxon>Eukaryota</taxon>
        <taxon>Metazoa</taxon>
        <taxon>Ecdysozoa</taxon>
        <taxon>Nematoda</taxon>
        <taxon>Chromadorea</taxon>
        <taxon>Rhabditida</taxon>
        <taxon>Rhabditina</taxon>
        <taxon>Rhabditomorpha</taxon>
        <taxon>Strongyloidea</taxon>
        <taxon>Heterorhabditidae</taxon>
        <taxon>Heterorhabditis</taxon>
    </lineage>
</organism>
<keyword evidence="1" id="KW-1185">Reference proteome</keyword>
<evidence type="ECO:0000313" key="1">
    <source>
        <dbReference type="Proteomes" id="UP000095283"/>
    </source>
</evidence>
<protein>
    <submittedName>
        <fullName evidence="2">UBC core domain-containing protein</fullName>
    </submittedName>
</protein>
<evidence type="ECO:0000313" key="2">
    <source>
        <dbReference type="WBParaSite" id="Hba_09229"/>
    </source>
</evidence>
<dbReference type="WBParaSite" id="Hba_09229">
    <property type="protein sequence ID" value="Hba_09229"/>
    <property type="gene ID" value="Hba_09229"/>
</dbReference>